<dbReference type="EMBL" id="JACCHL010000001">
    <property type="protein sequence ID" value="NYH55597.1"/>
    <property type="molecule type" value="Genomic_DNA"/>
</dbReference>
<dbReference type="STRING" id="501010.NOSIN_10635"/>
<gene>
    <name evidence="1" type="ORF">HNR06_005186</name>
    <name evidence="2" type="ORF">NOSIN_10635</name>
</gene>
<dbReference type="PANTHER" id="PTHR40053">
    <property type="entry name" value="SPORULATION-CONTROL PROTEIN SPO0M"/>
    <property type="match status" value="1"/>
</dbReference>
<sequence length="261" mass="28931">MVIKRLLAGIGFGGASVETSLDSAVTTPGGSVHGTVVIEGGDVEQRIEQLTVGLQARVESEAGDQETTGDMEFHRVRLGEGATLVPGQRFQVPFELFVPWETPVTAHRGRHLHRMNIGVNTRLHVASAIDPGDLDPVGIEPLPAQAAILDSLLSLGFTFKQADLERGRIAHTRQRLPFYQEIEFYSPSRYQGLNELELSLVTDEHGMDVVLELDKKPGLLFSESRDTFHRFAVNHHDGAGRDWTGYLHQWLDSLAGRREMF</sequence>
<evidence type="ECO:0000313" key="3">
    <source>
        <dbReference type="Proteomes" id="UP000189004"/>
    </source>
</evidence>
<evidence type="ECO:0000313" key="1">
    <source>
        <dbReference type="EMBL" id="NYH55597.1"/>
    </source>
</evidence>
<dbReference type="RefSeq" id="WP_077690607.1">
    <property type="nucleotide sequence ID" value="NZ_JACCHL010000001.1"/>
</dbReference>
<name>A0A1V3C133_9ACTN</name>
<dbReference type="AlphaFoldDB" id="A0A1V3C133"/>
<comment type="caution">
    <text evidence="2">The sequence shown here is derived from an EMBL/GenBank/DDBJ whole genome shotgun (WGS) entry which is preliminary data.</text>
</comment>
<accession>A0A1V3C133</accession>
<evidence type="ECO:0000313" key="4">
    <source>
        <dbReference type="Proteomes" id="UP000584931"/>
    </source>
</evidence>
<accession>A0A7Y9XGW4</accession>
<reference evidence="1 4" key="3">
    <citation type="submission" date="2020-07" db="EMBL/GenBank/DDBJ databases">
        <title>Sequencing the genomes of 1000 actinobacteria strains.</title>
        <authorList>
            <person name="Klenk H.-P."/>
        </authorList>
    </citation>
    <scope>NUCLEOTIDE SEQUENCE [LARGE SCALE GENOMIC DNA]</scope>
    <source>
        <strain evidence="1 4">DSM 45278</strain>
    </source>
</reference>
<dbReference type="Proteomes" id="UP000189004">
    <property type="component" value="Unassembled WGS sequence"/>
</dbReference>
<protein>
    <submittedName>
        <fullName evidence="2">Sporulation protein</fullName>
    </submittedName>
    <submittedName>
        <fullName evidence="1">Sporulation-control protein</fullName>
    </submittedName>
</protein>
<reference evidence="2" key="1">
    <citation type="submission" date="2016-08" db="EMBL/GenBank/DDBJ databases">
        <authorList>
            <person name="Seilhamer J.J."/>
        </authorList>
    </citation>
    <scope>NUCLEOTIDE SEQUENCE [LARGE SCALE GENOMIC DNA]</scope>
    <source>
        <strain evidence="2">UTMC102</strain>
    </source>
</reference>
<dbReference type="EMBL" id="MCOK01000001">
    <property type="protein sequence ID" value="OOC54206.1"/>
    <property type="molecule type" value="Genomic_DNA"/>
</dbReference>
<reference evidence="3" key="2">
    <citation type="submission" date="2016-08" db="EMBL/GenBank/DDBJ databases">
        <authorList>
            <person name="Tokovenko B."/>
            <person name="Kalinowski J."/>
        </authorList>
    </citation>
    <scope>NUCLEOTIDE SEQUENCE [LARGE SCALE GENOMIC DNA]</scope>
    <source>
        <strain evidence="3">UTMC102</strain>
    </source>
</reference>
<dbReference type="Proteomes" id="UP000584931">
    <property type="component" value="Unassembled WGS sequence"/>
</dbReference>
<proteinExistence type="predicted"/>
<organism evidence="2 3">
    <name type="scientific">Nocardiopsis sinuspersici</name>
    <dbReference type="NCBI Taxonomy" id="501010"/>
    <lineage>
        <taxon>Bacteria</taxon>
        <taxon>Bacillati</taxon>
        <taxon>Actinomycetota</taxon>
        <taxon>Actinomycetes</taxon>
        <taxon>Streptosporangiales</taxon>
        <taxon>Nocardiopsidaceae</taxon>
        <taxon>Nocardiopsis</taxon>
    </lineage>
</organism>
<keyword evidence="3" id="KW-1185">Reference proteome</keyword>
<dbReference type="Pfam" id="PF07070">
    <property type="entry name" value="Spo0M"/>
    <property type="match status" value="1"/>
</dbReference>
<dbReference type="PANTHER" id="PTHR40053:SF1">
    <property type="entry name" value="SPORULATION-CONTROL PROTEIN SPO0M"/>
    <property type="match status" value="1"/>
</dbReference>
<evidence type="ECO:0000313" key="2">
    <source>
        <dbReference type="EMBL" id="OOC54206.1"/>
    </source>
</evidence>
<dbReference type="InterPro" id="IPR009776">
    <property type="entry name" value="Spore_0_M"/>
</dbReference>
<dbReference type="OrthoDB" id="3431481at2"/>